<dbReference type="HOGENOM" id="CLU_000604_1_2_7"/>
<evidence type="ECO:0000256" key="4">
    <source>
        <dbReference type="ARBA" id="ARBA00022741"/>
    </source>
</evidence>
<dbReference type="InterPro" id="IPR017871">
    <property type="entry name" value="ABC_transporter-like_CS"/>
</dbReference>
<dbReference type="GO" id="GO:0005524">
    <property type="term" value="F:ATP binding"/>
    <property type="evidence" value="ECO:0007669"/>
    <property type="project" value="UniProtKB-KW"/>
</dbReference>
<dbReference type="STRING" id="589865.DaAHT2_2284"/>
<dbReference type="InterPro" id="IPR003439">
    <property type="entry name" value="ABC_transporter-like_ATP-bd"/>
</dbReference>
<sequence>MIKFNQIEKTYAKELGRRAKQALAGVSFALAPGETLGLVGANGAGKSTCIKLLLDFIRADRGEISLLGSTPKDPAVRRRIGYLPETANFPANLNVLDMLRFSGRTCGLSREQIAAGAEKWLSRLSLWPDRKRPLRDYSKGMQQRANFALALLHEPELLILDEPMSGLDPIGRADMLGLIGELKAKGRSILFCSHILEDVDRLADRVLVLHRGRKLFEGMPAELAAQRGGRDFTAGYLDLVQSEGEQ</sequence>
<keyword evidence="8" id="KW-1185">Reference proteome</keyword>
<dbReference type="InParanoid" id="D6Z6W2"/>
<comment type="similarity">
    <text evidence="1">Belongs to the ABC transporter superfamily.</text>
</comment>
<evidence type="ECO:0000256" key="2">
    <source>
        <dbReference type="ARBA" id="ARBA00022448"/>
    </source>
</evidence>
<dbReference type="InterPro" id="IPR003593">
    <property type="entry name" value="AAA+_ATPase"/>
</dbReference>
<dbReference type="PROSITE" id="PS50893">
    <property type="entry name" value="ABC_TRANSPORTER_2"/>
    <property type="match status" value="1"/>
</dbReference>
<dbReference type="RefSeq" id="WP_013164463.1">
    <property type="nucleotide sequence ID" value="NC_014216.1"/>
</dbReference>
<protein>
    <submittedName>
        <fullName evidence="7">ABC transporter related protein</fullName>
    </submittedName>
</protein>
<evidence type="ECO:0000313" key="8">
    <source>
        <dbReference type="Proteomes" id="UP000001508"/>
    </source>
</evidence>
<dbReference type="AlphaFoldDB" id="D6Z6W2"/>
<dbReference type="PROSITE" id="PS00211">
    <property type="entry name" value="ABC_TRANSPORTER_1"/>
    <property type="match status" value="1"/>
</dbReference>
<dbReference type="Pfam" id="PF00005">
    <property type="entry name" value="ABC_tran"/>
    <property type="match status" value="1"/>
</dbReference>
<dbReference type="SUPFAM" id="SSF52540">
    <property type="entry name" value="P-loop containing nucleoside triphosphate hydrolases"/>
    <property type="match status" value="1"/>
</dbReference>
<keyword evidence="2" id="KW-0813">Transport</keyword>
<evidence type="ECO:0000256" key="1">
    <source>
        <dbReference type="ARBA" id="ARBA00005417"/>
    </source>
</evidence>
<evidence type="ECO:0000256" key="5">
    <source>
        <dbReference type="ARBA" id="ARBA00022840"/>
    </source>
</evidence>
<name>D6Z6W2_DESAT</name>
<accession>D6Z6W2</accession>
<dbReference type="InterPro" id="IPR050763">
    <property type="entry name" value="ABC_transporter_ATP-binding"/>
</dbReference>
<dbReference type="PANTHER" id="PTHR42711:SF5">
    <property type="entry name" value="ABC TRANSPORTER ATP-BINDING PROTEIN NATA"/>
    <property type="match status" value="1"/>
</dbReference>
<keyword evidence="4" id="KW-0547">Nucleotide-binding</keyword>
<dbReference type="SMART" id="SM00382">
    <property type="entry name" value="AAA"/>
    <property type="match status" value="1"/>
</dbReference>
<dbReference type="PANTHER" id="PTHR42711">
    <property type="entry name" value="ABC TRANSPORTER ATP-BINDING PROTEIN"/>
    <property type="match status" value="1"/>
</dbReference>
<dbReference type="GO" id="GO:0016887">
    <property type="term" value="F:ATP hydrolysis activity"/>
    <property type="evidence" value="ECO:0007669"/>
    <property type="project" value="InterPro"/>
</dbReference>
<dbReference type="Gene3D" id="3.40.50.300">
    <property type="entry name" value="P-loop containing nucleotide triphosphate hydrolases"/>
    <property type="match status" value="1"/>
</dbReference>
<dbReference type="Proteomes" id="UP000001508">
    <property type="component" value="Chromosome"/>
</dbReference>
<dbReference type="EMBL" id="CP001940">
    <property type="protein sequence ID" value="ADH86949.1"/>
    <property type="molecule type" value="Genomic_DNA"/>
</dbReference>
<evidence type="ECO:0000256" key="3">
    <source>
        <dbReference type="ARBA" id="ARBA00022458"/>
    </source>
</evidence>
<dbReference type="KEGG" id="dak:DaAHT2_2284"/>
<evidence type="ECO:0000259" key="6">
    <source>
        <dbReference type="PROSITE" id="PS50893"/>
    </source>
</evidence>
<keyword evidence="5" id="KW-0067">ATP-binding</keyword>
<gene>
    <name evidence="7" type="ordered locus">DaAHT2_2284</name>
</gene>
<reference evidence="8" key="1">
    <citation type="submission" date="2010-02" db="EMBL/GenBank/DDBJ databases">
        <title>Complete sequence of Desulfurivibrio alkaliphilus AHT2.</title>
        <authorList>
            <consortium name="US DOE Joint Genome Institute"/>
            <person name="Pitluck S."/>
            <person name="Chertkov O."/>
            <person name="Detter J.C."/>
            <person name="Han C."/>
            <person name="Tapia R."/>
            <person name="Larimer F."/>
            <person name="Land M."/>
            <person name="Hauser L."/>
            <person name="Kyrpides N."/>
            <person name="Mikhailova N."/>
            <person name="Sorokin D.Y."/>
            <person name="Muyzer G."/>
            <person name="Woyke T."/>
        </authorList>
    </citation>
    <scope>NUCLEOTIDE SEQUENCE [LARGE SCALE GENOMIC DNA]</scope>
    <source>
        <strain evidence="8">DSM 19089 / UNIQEM U267 / AHT2</strain>
    </source>
</reference>
<organism evidence="7 8">
    <name type="scientific">Desulfurivibrio alkaliphilus (strain DSM 19089 / UNIQEM U267 / AHT2)</name>
    <dbReference type="NCBI Taxonomy" id="589865"/>
    <lineage>
        <taxon>Bacteria</taxon>
        <taxon>Pseudomonadati</taxon>
        <taxon>Thermodesulfobacteriota</taxon>
        <taxon>Desulfobulbia</taxon>
        <taxon>Desulfobulbales</taxon>
        <taxon>Desulfobulbaceae</taxon>
        <taxon>Desulfurivibrio</taxon>
    </lineage>
</organism>
<dbReference type="InterPro" id="IPR027417">
    <property type="entry name" value="P-loop_NTPase"/>
</dbReference>
<dbReference type="CDD" id="cd03230">
    <property type="entry name" value="ABC_DR_subfamily_A"/>
    <property type="match status" value="1"/>
</dbReference>
<dbReference type="eggNOG" id="COG1131">
    <property type="taxonomic scope" value="Bacteria"/>
</dbReference>
<dbReference type="OrthoDB" id="9809450at2"/>
<proteinExistence type="inferred from homology"/>
<feature type="domain" description="ABC transporter" evidence="6">
    <location>
        <begin position="2"/>
        <end position="236"/>
    </location>
</feature>
<evidence type="ECO:0000313" key="7">
    <source>
        <dbReference type="EMBL" id="ADH86949.1"/>
    </source>
</evidence>
<keyword evidence="3" id="KW-0536">Nodulation</keyword>